<gene>
    <name evidence="3" type="ORF">A7J15_07615</name>
</gene>
<organism evidence="3 4">
    <name type="scientific">Microbacterium sediminis</name>
    <dbReference type="NCBI Taxonomy" id="904291"/>
    <lineage>
        <taxon>Bacteria</taxon>
        <taxon>Bacillati</taxon>
        <taxon>Actinomycetota</taxon>
        <taxon>Actinomycetes</taxon>
        <taxon>Micrococcales</taxon>
        <taxon>Microbacteriaceae</taxon>
        <taxon>Microbacterium</taxon>
    </lineage>
</organism>
<dbReference type="PRINTS" id="PR00081">
    <property type="entry name" value="GDHRDH"/>
</dbReference>
<dbReference type="Proteomes" id="UP000093355">
    <property type="component" value="Unassembled WGS sequence"/>
</dbReference>
<sequence length="269" mass="27274">MRRDPCVAAGWSTGRGVIEWHCEGKVAIVTGGGSGIGEATAKELAALGVKVIVTDIKLEAAQRVVDEIAAAGGEAAAFQGNTAVAEDSKKAVDFAVETYGKLNYAFNNAGIGGPSAPTGEMDLGGWDTVVGINLNGVAYGLRYQIPAILEAGAGEGAIVNMASIHGTVAALGSSAYTATKHAVVGLTKNAAAEYGAAGLRINAVGPGYIDTPLLAGAPAEIKEGLVAKHPLGRLGRPEEIAKVVRFLLSDDASFVTGAYYLVDGGYTTV</sequence>
<dbReference type="EMBL" id="LXMD01000024">
    <property type="protein sequence ID" value="OCG73538.1"/>
    <property type="molecule type" value="Genomic_DNA"/>
</dbReference>
<protein>
    <submittedName>
        <fullName evidence="3">Short-chain dehydrogenase</fullName>
    </submittedName>
</protein>
<reference evidence="3 4" key="1">
    <citation type="submission" date="2016-05" db="EMBL/GenBank/DDBJ databases">
        <authorList>
            <person name="Lavstsen T."/>
            <person name="Jespersen J.S."/>
        </authorList>
    </citation>
    <scope>NUCLEOTIDE SEQUENCE [LARGE SCALE GENOMIC DNA]</scope>
    <source>
        <strain evidence="3 4">YLB-01</strain>
    </source>
</reference>
<dbReference type="PROSITE" id="PS00061">
    <property type="entry name" value="ADH_SHORT"/>
    <property type="match status" value="1"/>
</dbReference>
<evidence type="ECO:0000256" key="2">
    <source>
        <dbReference type="ARBA" id="ARBA00023002"/>
    </source>
</evidence>
<dbReference type="GO" id="GO:0016491">
    <property type="term" value="F:oxidoreductase activity"/>
    <property type="evidence" value="ECO:0007669"/>
    <property type="project" value="UniProtKB-KW"/>
</dbReference>
<evidence type="ECO:0000313" key="3">
    <source>
        <dbReference type="EMBL" id="OCG73538.1"/>
    </source>
</evidence>
<proteinExistence type="inferred from homology"/>
<dbReference type="FunFam" id="3.40.50.720:FF:000084">
    <property type="entry name" value="Short-chain dehydrogenase reductase"/>
    <property type="match status" value="1"/>
</dbReference>
<dbReference type="OrthoDB" id="517007at2"/>
<dbReference type="InterPro" id="IPR036291">
    <property type="entry name" value="NAD(P)-bd_dom_sf"/>
</dbReference>
<dbReference type="PRINTS" id="PR00080">
    <property type="entry name" value="SDRFAMILY"/>
</dbReference>
<dbReference type="InterPro" id="IPR020904">
    <property type="entry name" value="Sc_DH/Rdtase_CS"/>
</dbReference>
<dbReference type="PANTHER" id="PTHR24321:SF8">
    <property type="entry name" value="ESTRADIOL 17-BETA-DEHYDROGENASE 8-RELATED"/>
    <property type="match status" value="1"/>
</dbReference>
<dbReference type="SUPFAM" id="SSF51735">
    <property type="entry name" value="NAD(P)-binding Rossmann-fold domains"/>
    <property type="match status" value="1"/>
</dbReference>
<comment type="caution">
    <text evidence="3">The sequence shown here is derived from an EMBL/GenBank/DDBJ whole genome shotgun (WGS) entry which is preliminary data.</text>
</comment>
<evidence type="ECO:0000256" key="1">
    <source>
        <dbReference type="ARBA" id="ARBA00006484"/>
    </source>
</evidence>
<dbReference type="CDD" id="cd05233">
    <property type="entry name" value="SDR_c"/>
    <property type="match status" value="1"/>
</dbReference>
<dbReference type="PANTHER" id="PTHR24321">
    <property type="entry name" value="DEHYDROGENASES, SHORT CHAIN"/>
    <property type="match status" value="1"/>
</dbReference>
<dbReference type="NCBIfam" id="NF005559">
    <property type="entry name" value="PRK07231.1"/>
    <property type="match status" value="1"/>
</dbReference>
<keyword evidence="4" id="KW-1185">Reference proteome</keyword>
<comment type="similarity">
    <text evidence="1">Belongs to the short-chain dehydrogenases/reductases (SDR) family.</text>
</comment>
<dbReference type="STRING" id="904291.A7J15_07615"/>
<accession>A0A1B9NAA0</accession>
<dbReference type="AlphaFoldDB" id="A0A1B9NAA0"/>
<evidence type="ECO:0000313" key="4">
    <source>
        <dbReference type="Proteomes" id="UP000093355"/>
    </source>
</evidence>
<dbReference type="Pfam" id="PF13561">
    <property type="entry name" value="adh_short_C2"/>
    <property type="match status" value="1"/>
</dbReference>
<dbReference type="InterPro" id="IPR002347">
    <property type="entry name" value="SDR_fam"/>
</dbReference>
<dbReference type="Gene3D" id="3.40.50.720">
    <property type="entry name" value="NAD(P)-binding Rossmann-like Domain"/>
    <property type="match status" value="1"/>
</dbReference>
<keyword evidence="2" id="KW-0560">Oxidoreductase</keyword>
<name>A0A1B9NAA0_9MICO</name>